<name>A0A1L7XDV5_9HELO</name>
<evidence type="ECO:0000256" key="2">
    <source>
        <dbReference type="SAM" id="Phobius"/>
    </source>
</evidence>
<feature type="region of interest" description="Disordered" evidence="1">
    <location>
        <begin position="275"/>
        <end position="294"/>
    </location>
</feature>
<dbReference type="InterPro" id="IPR011043">
    <property type="entry name" value="Gal_Oxase/kelch_b-propeller"/>
</dbReference>
<feature type="compositionally biased region" description="Basic and acidic residues" evidence="1">
    <location>
        <begin position="382"/>
        <end position="391"/>
    </location>
</feature>
<dbReference type="Proteomes" id="UP000184330">
    <property type="component" value="Unassembled WGS sequence"/>
</dbReference>
<evidence type="ECO:0000256" key="1">
    <source>
        <dbReference type="SAM" id="MobiDB-lite"/>
    </source>
</evidence>
<keyword evidence="2" id="KW-1133">Transmembrane helix</keyword>
<gene>
    <name evidence="3" type="ORF">PAC_13099</name>
</gene>
<dbReference type="EMBL" id="FJOG01000023">
    <property type="protein sequence ID" value="CZR63202.1"/>
    <property type="molecule type" value="Genomic_DNA"/>
</dbReference>
<feature type="region of interest" description="Disordered" evidence="1">
    <location>
        <begin position="341"/>
        <end position="397"/>
    </location>
</feature>
<reference evidence="3 4" key="1">
    <citation type="submission" date="2016-03" db="EMBL/GenBank/DDBJ databases">
        <authorList>
            <person name="Ploux O."/>
        </authorList>
    </citation>
    <scope>NUCLEOTIDE SEQUENCE [LARGE SCALE GENOMIC DNA]</scope>
    <source>
        <strain evidence="3 4">UAMH 11012</strain>
    </source>
</reference>
<dbReference type="OrthoDB" id="10251809at2759"/>
<evidence type="ECO:0000313" key="3">
    <source>
        <dbReference type="EMBL" id="CZR63202.1"/>
    </source>
</evidence>
<sequence length="397" mass="42602">MNYTATSLSASQHLLRPGGLGSSTNIVSTGYFVGEYIYRGSDVNASPNGHFQNTITSYNLSSGQWENERVTRIDGRGLMVVIGGRDRGTKVSQNSGTYFGFDNVTIYDPYIDVWEVPAVRDSFCAVTVAGDNGTYEIFIYGGVNQQIFGIFNDIYVLTTPGFVWFKAQGDAMVPDLFVQGIGIFDMMDLVWKDSCDPIATSYKSPQVVKDCVLNLLAPPGLFESSSLLLGASKYEPQTSRTWISPDKAGKLRRLHLKLNIQLTHAQECTVSVSATPAANGSSSAPTSSSQPGSGNNRAEIIGSVVGSVVGIIGVILAVLSLWFAWRQWKIMKAAKELEQSSANTSAQQSDPEDGTSTSDPLSLVSDSGQVSTLSSEGARGSRGTEDIHNAESRAQNG</sequence>
<dbReference type="SUPFAM" id="SSF50965">
    <property type="entry name" value="Galactose oxidase, central domain"/>
    <property type="match status" value="1"/>
</dbReference>
<keyword evidence="2" id="KW-0472">Membrane</keyword>
<organism evidence="3 4">
    <name type="scientific">Phialocephala subalpina</name>
    <dbReference type="NCBI Taxonomy" id="576137"/>
    <lineage>
        <taxon>Eukaryota</taxon>
        <taxon>Fungi</taxon>
        <taxon>Dikarya</taxon>
        <taxon>Ascomycota</taxon>
        <taxon>Pezizomycotina</taxon>
        <taxon>Leotiomycetes</taxon>
        <taxon>Helotiales</taxon>
        <taxon>Mollisiaceae</taxon>
        <taxon>Phialocephala</taxon>
        <taxon>Phialocephala fortinii species complex</taxon>
    </lineage>
</organism>
<feature type="transmembrane region" description="Helical" evidence="2">
    <location>
        <begin position="300"/>
        <end position="325"/>
    </location>
</feature>
<dbReference type="STRING" id="576137.A0A1L7XDV5"/>
<feature type="compositionally biased region" description="Polar residues" evidence="1">
    <location>
        <begin position="341"/>
        <end position="375"/>
    </location>
</feature>
<protein>
    <recommendedName>
        <fullName evidence="5">Kelch repeat protein</fullName>
    </recommendedName>
</protein>
<evidence type="ECO:0000313" key="4">
    <source>
        <dbReference type="Proteomes" id="UP000184330"/>
    </source>
</evidence>
<accession>A0A1L7XDV5</accession>
<keyword evidence="2" id="KW-0812">Transmembrane</keyword>
<dbReference type="Gene3D" id="2.120.10.80">
    <property type="entry name" value="Kelch-type beta propeller"/>
    <property type="match status" value="1"/>
</dbReference>
<dbReference type="AlphaFoldDB" id="A0A1L7XDV5"/>
<dbReference type="InterPro" id="IPR015915">
    <property type="entry name" value="Kelch-typ_b-propeller"/>
</dbReference>
<evidence type="ECO:0008006" key="5">
    <source>
        <dbReference type="Google" id="ProtNLM"/>
    </source>
</evidence>
<keyword evidence="4" id="KW-1185">Reference proteome</keyword>
<proteinExistence type="predicted"/>